<keyword evidence="4" id="KW-0863">Zinc-finger</keyword>
<gene>
    <name evidence="10" type="ORF">Bca52824_096853</name>
</gene>
<evidence type="ECO:0000256" key="6">
    <source>
        <dbReference type="ARBA" id="ARBA00023125"/>
    </source>
</evidence>
<keyword evidence="7" id="KW-0539">Nucleus</keyword>
<comment type="subcellular location">
    <subcellularLocation>
        <location evidence="1">Nucleus</location>
    </subcellularLocation>
</comment>
<organism evidence="10 11">
    <name type="scientific">Brassica carinata</name>
    <name type="common">Ethiopian mustard</name>
    <name type="synonym">Abyssinian cabbage</name>
    <dbReference type="NCBI Taxonomy" id="52824"/>
    <lineage>
        <taxon>Eukaryota</taxon>
        <taxon>Viridiplantae</taxon>
        <taxon>Streptophyta</taxon>
        <taxon>Embryophyta</taxon>
        <taxon>Tracheophyta</taxon>
        <taxon>Spermatophyta</taxon>
        <taxon>Magnoliopsida</taxon>
        <taxon>eudicotyledons</taxon>
        <taxon>Gunneridae</taxon>
        <taxon>Pentapetalae</taxon>
        <taxon>rosids</taxon>
        <taxon>malvids</taxon>
        <taxon>Brassicales</taxon>
        <taxon>Brassicaceae</taxon>
        <taxon>Brassiceae</taxon>
        <taxon>Brassica</taxon>
    </lineage>
</organism>
<dbReference type="EMBL" id="JAAMPC010001247">
    <property type="protein sequence ID" value="KAG2241164.1"/>
    <property type="molecule type" value="Genomic_DNA"/>
</dbReference>
<dbReference type="PROSITE" id="PS50064">
    <property type="entry name" value="ZF_PARP_2"/>
    <property type="match status" value="2"/>
</dbReference>
<evidence type="ECO:0000313" key="10">
    <source>
        <dbReference type="EMBL" id="KAG2241164.1"/>
    </source>
</evidence>
<feature type="domain" description="PARP-type" evidence="9">
    <location>
        <begin position="50"/>
        <end position="132"/>
    </location>
</feature>
<comment type="caution">
    <text evidence="10">The sequence shown here is derived from an EMBL/GenBank/DDBJ whole genome shotgun (WGS) entry which is preliminary data.</text>
</comment>
<dbReference type="FunFam" id="3.30.1740.10:FF:000006">
    <property type="entry name" value="Poly [ADP-ribose] polymerase"/>
    <property type="match status" value="2"/>
</dbReference>
<evidence type="ECO:0000256" key="1">
    <source>
        <dbReference type="ARBA" id="ARBA00004123"/>
    </source>
</evidence>
<keyword evidence="2" id="KW-0479">Metal-binding</keyword>
<dbReference type="GO" id="GO:0005634">
    <property type="term" value="C:nucleus"/>
    <property type="evidence" value="ECO:0007669"/>
    <property type="project" value="UniProtKB-SubCell"/>
</dbReference>
<dbReference type="PANTHER" id="PTHR12083">
    <property type="entry name" value="BIFUNCTIONAL POLYNUCLEOTIDE PHOSPHATASE/KINASE"/>
    <property type="match status" value="1"/>
</dbReference>
<dbReference type="GO" id="GO:0046404">
    <property type="term" value="F:ATP-dependent polydeoxyribonucleotide 5'-hydroxyl-kinase activity"/>
    <property type="evidence" value="ECO:0007669"/>
    <property type="project" value="TreeGrafter"/>
</dbReference>
<dbReference type="SMART" id="SM01336">
    <property type="entry name" value="zf-PARP"/>
    <property type="match status" value="2"/>
</dbReference>
<evidence type="ECO:0000256" key="2">
    <source>
        <dbReference type="ARBA" id="ARBA00022723"/>
    </source>
</evidence>
<dbReference type="Pfam" id="PF00645">
    <property type="entry name" value="zf-PARP"/>
    <property type="match status" value="2"/>
</dbReference>
<feature type="domain" description="PARP-type" evidence="9">
    <location>
        <begin position="170"/>
        <end position="252"/>
    </location>
</feature>
<dbReference type="AlphaFoldDB" id="A0A8X7P0H5"/>
<sequence length="364" mass="40315">MVLASFVSRHSHPLPPLIIHHSNLFLRQRGQNHLRHRCVWTTSAPEKMPIIAEYAKSNRSSCKACSKSIASKTLRLGLIRKGPGGFDMTRWHHLNCFPTESESIASVDDIKGLSALEKDDQDALGKLVEQCGEPAKEVDENVEEIKHPSSDEISGEKIKETKGSSASSKVIAEYAKSSRSSCKKCSKTIAAKELRLGLVTRDSRGFDMTKWHHLGCFPVESDLIGSVEDIGGFSSLQSGDQDALKELVQQCEDKTLLTEETNKRKHSQVGEMVEEDEVQTNTSQPTTRKPKMNTSESTSQAVAEVEISLSASDVKDKYRDASLLPKWKAFETVIFLERDDGLNDSEKIAAFDFDGCLAKTSVKM</sequence>
<dbReference type="PANTHER" id="PTHR12083:SF9">
    <property type="entry name" value="BIFUNCTIONAL POLYNUCLEOTIDE PHOSPHATASE_KINASE"/>
    <property type="match status" value="1"/>
</dbReference>
<dbReference type="Gene3D" id="3.30.1740.10">
    <property type="entry name" value="Zinc finger, PARP-type"/>
    <property type="match status" value="2"/>
</dbReference>
<evidence type="ECO:0000313" key="11">
    <source>
        <dbReference type="Proteomes" id="UP000886595"/>
    </source>
</evidence>
<keyword evidence="3" id="KW-0677">Repeat</keyword>
<dbReference type="Proteomes" id="UP000886595">
    <property type="component" value="Unassembled WGS sequence"/>
</dbReference>
<protein>
    <recommendedName>
        <fullName evidence="9">PARP-type domain-containing protein</fullName>
    </recommendedName>
</protein>
<keyword evidence="6" id="KW-0238">DNA-binding</keyword>
<keyword evidence="5" id="KW-0862">Zinc</keyword>
<evidence type="ECO:0000259" key="9">
    <source>
        <dbReference type="PROSITE" id="PS50064"/>
    </source>
</evidence>
<feature type="region of interest" description="Disordered" evidence="8">
    <location>
        <begin position="260"/>
        <end position="300"/>
    </location>
</feature>
<proteinExistence type="predicted"/>
<evidence type="ECO:0000256" key="5">
    <source>
        <dbReference type="ARBA" id="ARBA00022833"/>
    </source>
</evidence>
<reference evidence="10 11" key="1">
    <citation type="submission" date="2020-02" db="EMBL/GenBank/DDBJ databases">
        <authorList>
            <person name="Ma Q."/>
            <person name="Huang Y."/>
            <person name="Song X."/>
            <person name="Pei D."/>
        </authorList>
    </citation>
    <scope>NUCLEOTIDE SEQUENCE [LARGE SCALE GENOMIC DNA]</scope>
    <source>
        <strain evidence="10">Sxm20200214</strain>
        <tissue evidence="10">Leaf</tissue>
    </source>
</reference>
<accession>A0A8X7P0H5</accession>
<dbReference type="GO" id="GO:0008270">
    <property type="term" value="F:zinc ion binding"/>
    <property type="evidence" value="ECO:0007669"/>
    <property type="project" value="UniProtKB-KW"/>
</dbReference>
<dbReference type="OrthoDB" id="19045at2759"/>
<dbReference type="InterPro" id="IPR036957">
    <property type="entry name" value="Znf_PARP_sf"/>
</dbReference>
<feature type="compositionally biased region" description="Polar residues" evidence="8">
    <location>
        <begin position="279"/>
        <end position="300"/>
    </location>
</feature>
<evidence type="ECO:0000256" key="7">
    <source>
        <dbReference type="ARBA" id="ARBA00023242"/>
    </source>
</evidence>
<dbReference type="InterPro" id="IPR001510">
    <property type="entry name" value="Znf_PARP"/>
</dbReference>
<evidence type="ECO:0000256" key="4">
    <source>
        <dbReference type="ARBA" id="ARBA00022771"/>
    </source>
</evidence>
<dbReference type="GO" id="GO:0003690">
    <property type="term" value="F:double-stranded DNA binding"/>
    <property type="evidence" value="ECO:0007669"/>
    <property type="project" value="TreeGrafter"/>
</dbReference>
<name>A0A8X7P0H5_BRACI</name>
<keyword evidence="11" id="KW-1185">Reference proteome</keyword>
<dbReference type="GO" id="GO:0046403">
    <property type="term" value="F:polynucleotide 3'-phosphatase activity"/>
    <property type="evidence" value="ECO:0007669"/>
    <property type="project" value="TreeGrafter"/>
</dbReference>
<evidence type="ECO:0000256" key="3">
    <source>
        <dbReference type="ARBA" id="ARBA00022737"/>
    </source>
</evidence>
<dbReference type="GO" id="GO:0006281">
    <property type="term" value="P:DNA repair"/>
    <property type="evidence" value="ECO:0007669"/>
    <property type="project" value="TreeGrafter"/>
</dbReference>
<dbReference type="SUPFAM" id="SSF57716">
    <property type="entry name" value="Glucocorticoid receptor-like (DNA-binding domain)"/>
    <property type="match status" value="2"/>
</dbReference>
<evidence type="ECO:0000256" key="8">
    <source>
        <dbReference type="SAM" id="MobiDB-lite"/>
    </source>
</evidence>